<protein>
    <submittedName>
        <fullName evidence="1">Uncharacterized protein</fullName>
    </submittedName>
</protein>
<dbReference type="AlphaFoldDB" id="A0AAV7E7S7"/>
<organism evidence="1 2">
    <name type="scientific">Aristolochia fimbriata</name>
    <name type="common">White veined hardy Dutchman's pipe vine</name>
    <dbReference type="NCBI Taxonomy" id="158543"/>
    <lineage>
        <taxon>Eukaryota</taxon>
        <taxon>Viridiplantae</taxon>
        <taxon>Streptophyta</taxon>
        <taxon>Embryophyta</taxon>
        <taxon>Tracheophyta</taxon>
        <taxon>Spermatophyta</taxon>
        <taxon>Magnoliopsida</taxon>
        <taxon>Magnoliidae</taxon>
        <taxon>Piperales</taxon>
        <taxon>Aristolochiaceae</taxon>
        <taxon>Aristolochia</taxon>
    </lineage>
</organism>
<evidence type="ECO:0000313" key="1">
    <source>
        <dbReference type="EMBL" id="KAG9443547.1"/>
    </source>
</evidence>
<proteinExistence type="predicted"/>
<comment type="caution">
    <text evidence="1">The sequence shown here is derived from an EMBL/GenBank/DDBJ whole genome shotgun (WGS) entry which is preliminary data.</text>
</comment>
<evidence type="ECO:0000313" key="2">
    <source>
        <dbReference type="Proteomes" id="UP000825729"/>
    </source>
</evidence>
<dbReference type="EMBL" id="JAINDJ010000006">
    <property type="protein sequence ID" value="KAG9443547.1"/>
    <property type="molecule type" value="Genomic_DNA"/>
</dbReference>
<gene>
    <name evidence="1" type="ORF">H6P81_014887</name>
</gene>
<dbReference type="Gene3D" id="3.30.530.20">
    <property type="match status" value="1"/>
</dbReference>
<accession>A0AAV7E7S7</accession>
<dbReference type="Proteomes" id="UP000825729">
    <property type="component" value="Unassembled WGS sequence"/>
</dbReference>
<sequence length="111" mass="11937">MGSYEVWDVYANTQQLAQIFKNVPGTALEDIQVVGDGGLGTGALSGNTQTLVTLDHGQGVKEVDVSEGGFLTVGFTFYRTRFEILSKGGPNMATGHCEKEHHLQCEGRLCC</sequence>
<keyword evidence="2" id="KW-1185">Reference proteome</keyword>
<reference evidence="1 2" key="1">
    <citation type="submission" date="2021-07" db="EMBL/GenBank/DDBJ databases">
        <title>The Aristolochia fimbriata genome: insights into angiosperm evolution, floral development and chemical biosynthesis.</title>
        <authorList>
            <person name="Jiao Y."/>
        </authorList>
    </citation>
    <scope>NUCLEOTIDE SEQUENCE [LARGE SCALE GENOMIC DNA]</scope>
    <source>
        <strain evidence="1">IBCAS-2021</strain>
        <tissue evidence="1">Leaf</tissue>
    </source>
</reference>
<dbReference type="InterPro" id="IPR023393">
    <property type="entry name" value="START-like_dom_sf"/>
</dbReference>
<name>A0AAV7E7S7_ARIFI</name>